<evidence type="ECO:0000313" key="5">
    <source>
        <dbReference type="EMBL" id="TCZ79310.1"/>
    </source>
</evidence>
<keyword evidence="4" id="KW-0720">Serine protease</keyword>
<dbReference type="Proteomes" id="UP000295418">
    <property type="component" value="Unassembled WGS sequence"/>
</dbReference>
<evidence type="ECO:0000256" key="1">
    <source>
        <dbReference type="ARBA" id="ARBA00006534"/>
    </source>
</evidence>
<dbReference type="AlphaFoldDB" id="A0A4R4EJ84"/>
<comment type="caution">
    <text evidence="5">The sequence shown here is derived from an EMBL/GenBank/DDBJ whole genome shotgun (WGS) entry which is preliminary data.</text>
</comment>
<comment type="similarity">
    <text evidence="1">Belongs to the peptidase S51 family.</text>
</comment>
<keyword evidence="6" id="KW-1185">Reference proteome</keyword>
<evidence type="ECO:0000256" key="3">
    <source>
        <dbReference type="ARBA" id="ARBA00022801"/>
    </source>
</evidence>
<keyword evidence="3" id="KW-0378">Hydrolase</keyword>
<dbReference type="OrthoDB" id="9778515at2"/>
<evidence type="ECO:0000256" key="2">
    <source>
        <dbReference type="ARBA" id="ARBA00022670"/>
    </source>
</evidence>
<gene>
    <name evidence="5" type="ORF">E0485_05450</name>
</gene>
<dbReference type="GO" id="GO:0008236">
    <property type="term" value="F:serine-type peptidase activity"/>
    <property type="evidence" value="ECO:0007669"/>
    <property type="project" value="UniProtKB-KW"/>
</dbReference>
<evidence type="ECO:0000313" key="6">
    <source>
        <dbReference type="Proteomes" id="UP000295418"/>
    </source>
</evidence>
<organism evidence="5 6">
    <name type="scientific">Paenibacillus albiflavus</name>
    <dbReference type="NCBI Taxonomy" id="2545760"/>
    <lineage>
        <taxon>Bacteria</taxon>
        <taxon>Bacillati</taxon>
        <taxon>Bacillota</taxon>
        <taxon>Bacilli</taxon>
        <taxon>Bacillales</taxon>
        <taxon>Paenibacillaceae</taxon>
        <taxon>Paenibacillus</taxon>
    </lineage>
</organism>
<keyword evidence="2" id="KW-0645">Protease</keyword>
<dbReference type="RefSeq" id="WP_132416966.1">
    <property type="nucleotide sequence ID" value="NZ_SKFG01000003.1"/>
</dbReference>
<dbReference type="SUPFAM" id="SSF52317">
    <property type="entry name" value="Class I glutamine amidotransferase-like"/>
    <property type="match status" value="1"/>
</dbReference>
<proteinExistence type="inferred from homology"/>
<protein>
    <submittedName>
        <fullName evidence="5">Peptidase</fullName>
    </submittedName>
</protein>
<dbReference type="PANTHER" id="PTHR20842">
    <property type="entry name" value="PROTEASE S51 ALPHA-ASPARTYL DIPEPTIDASE"/>
    <property type="match status" value="1"/>
</dbReference>
<dbReference type="Pfam" id="PF03575">
    <property type="entry name" value="Peptidase_S51"/>
    <property type="match status" value="1"/>
</dbReference>
<dbReference type="Gene3D" id="3.40.50.880">
    <property type="match status" value="1"/>
</dbReference>
<accession>A0A4R4EJ84</accession>
<dbReference type="GO" id="GO:0006508">
    <property type="term" value="P:proteolysis"/>
    <property type="evidence" value="ECO:0007669"/>
    <property type="project" value="UniProtKB-KW"/>
</dbReference>
<dbReference type="EMBL" id="SKFG01000003">
    <property type="protein sequence ID" value="TCZ79310.1"/>
    <property type="molecule type" value="Genomic_DNA"/>
</dbReference>
<evidence type="ECO:0000256" key="4">
    <source>
        <dbReference type="ARBA" id="ARBA00022825"/>
    </source>
</evidence>
<dbReference type="PANTHER" id="PTHR20842:SF0">
    <property type="entry name" value="ALPHA-ASPARTYL DIPEPTIDASE"/>
    <property type="match status" value="1"/>
</dbReference>
<name>A0A4R4EJ84_9BACL</name>
<sequence length="188" mass="21772">MKPIFLTANGLNHQEVVNAFSTMISHYLNMNKAIIITTADKEYKEKNYHAENTYKLLFSMGFKAVDFIDIEFDDPQKLRQYDLIYINGGNPFYLLHHLRNSKTNTILTELRDKSIIVGHSAGAAVLGTSIKHAMMLHPEWNDINIEDFTGLKLIDKVILPHSNRYQELDERVKDLNPILLEDNNYMIF</sequence>
<dbReference type="InterPro" id="IPR005320">
    <property type="entry name" value="Peptidase_S51"/>
</dbReference>
<dbReference type="InterPro" id="IPR029062">
    <property type="entry name" value="Class_I_gatase-like"/>
</dbReference>
<reference evidence="5 6" key="1">
    <citation type="submission" date="2019-03" db="EMBL/GenBank/DDBJ databases">
        <authorList>
            <person name="Kim M.K.M."/>
        </authorList>
    </citation>
    <scope>NUCLEOTIDE SEQUENCE [LARGE SCALE GENOMIC DNA]</scope>
    <source>
        <strain evidence="5 6">18JY21-1</strain>
    </source>
</reference>